<dbReference type="InterPro" id="IPR045864">
    <property type="entry name" value="aa-tRNA-synth_II/BPL/LPL"/>
</dbReference>
<feature type="domain" description="Biotin protein ligase C-terminal" evidence="1">
    <location>
        <begin position="94"/>
        <end position="138"/>
    </location>
</feature>
<sequence>GRKLAGILVEASGEAAGPCVAVIGVGVNLHLEEANAGEIDQPWTDLRAHLPDPPGRNRLAGSLLDELARSCVLYQQEGLVPFLSAWRARDGFRGKAVELHTANGRFSGVCHGVDEGGGLLLEQDGELRLFHAGEVSLRGREDG</sequence>
<name>A0A7C5IYK6_9GAMM</name>
<organism evidence="2">
    <name type="scientific">Thiolapillus brandeum</name>
    <dbReference type="NCBI Taxonomy" id="1076588"/>
    <lineage>
        <taxon>Bacteria</taxon>
        <taxon>Pseudomonadati</taxon>
        <taxon>Pseudomonadota</taxon>
        <taxon>Gammaproteobacteria</taxon>
        <taxon>Chromatiales</taxon>
        <taxon>Sedimenticolaceae</taxon>
        <taxon>Thiolapillus</taxon>
    </lineage>
</organism>
<comment type="caution">
    <text evidence="2">The sequence shown here is derived from an EMBL/GenBank/DDBJ whole genome shotgun (WGS) entry which is preliminary data.</text>
</comment>
<feature type="non-terminal residue" evidence="2">
    <location>
        <position position="1"/>
    </location>
</feature>
<dbReference type="Pfam" id="PF02237">
    <property type="entry name" value="BPL_C"/>
    <property type="match status" value="1"/>
</dbReference>
<dbReference type="SUPFAM" id="SSF55681">
    <property type="entry name" value="Class II aaRS and biotin synthetases"/>
    <property type="match status" value="1"/>
</dbReference>
<gene>
    <name evidence="2" type="ORF">ENJ98_01850</name>
</gene>
<proteinExistence type="predicted"/>
<dbReference type="Gene3D" id="2.30.30.100">
    <property type="match status" value="1"/>
</dbReference>
<dbReference type="PANTHER" id="PTHR12835">
    <property type="entry name" value="BIOTIN PROTEIN LIGASE"/>
    <property type="match status" value="1"/>
</dbReference>
<evidence type="ECO:0000259" key="1">
    <source>
        <dbReference type="Pfam" id="PF02237"/>
    </source>
</evidence>
<reference evidence="2" key="1">
    <citation type="journal article" date="2020" name="mSystems">
        <title>Genome- and Community-Level Interaction Insights into Carbon Utilization and Element Cycling Functions of Hydrothermarchaeota in Hydrothermal Sediment.</title>
        <authorList>
            <person name="Zhou Z."/>
            <person name="Liu Y."/>
            <person name="Xu W."/>
            <person name="Pan J."/>
            <person name="Luo Z.H."/>
            <person name="Li M."/>
        </authorList>
    </citation>
    <scope>NUCLEOTIDE SEQUENCE [LARGE SCALE GENOMIC DNA]</scope>
    <source>
        <strain evidence="2">HyVt-535</strain>
    </source>
</reference>
<evidence type="ECO:0000313" key="2">
    <source>
        <dbReference type="EMBL" id="HHH12955.1"/>
    </source>
</evidence>
<dbReference type="Proteomes" id="UP000886100">
    <property type="component" value="Unassembled WGS sequence"/>
</dbReference>
<dbReference type="PANTHER" id="PTHR12835:SF5">
    <property type="entry name" value="BIOTIN--PROTEIN LIGASE"/>
    <property type="match status" value="1"/>
</dbReference>
<dbReference type="InterPro" id="IPR008988">
    <property type="entry name" value="Transcriptional_repressor_C"/>
</dbReference>
<accession>A0A7C5IYK6</accession>
<dbReference type="GO" id="GO:0004077">
    <property type="term" value="F:biotin--[biotin carboxyl-carrier protein] ligase activity"/>
    <property type="evidence" value="ECO:0007669"/>
    <property type="project" value="TreeGrafter"/>
</dbReference>
<dbReference type="EMBL" id="DROM01000117">
    <property type="protein sequence ID" value="HHH12955.1"/>
    <property type="molecule type" value="Genomic_DNA"/>
</dbReference>
<dbReference type="InterPro" id="IPR003142">
    <property type="entry name" value="BPL_C"/>
</dbReference>
<dbReference type="GO" id="GO:0005737">
    <property type="term" value="C:cytoplasm"/>
    <property type="evidence" value="ECO:0007669"/>
    <property type="project" value="TreeGrafter"/>
</dbReference>
<protein>
    <submittedName>
        <fullName evidence="2">Bifunctional biotin--[acetyl-CoA-carboxylase] synthetase/biotin operon repressor</fullName>
    </submittedName>
</protein>
<dbReference type="AlphaFoldDB" id="A0A7C5IYK6"/>
<dbReference type="Gene3D" id="3.30.930.10">
    <property type="entry name" value="Bira Bifunctional Protein, Domain 2"/>
    <property type="match status" value="1"/>
</dbReference>
<dbReference type="SUPFAM" id="SSF50037">
    <property type="entry name" value="C-terminal domain of transcriptional repressors"/>
    <property type="match status" value="1"/>
</dbReference>